<dbReference type="SUPFAM" id="SSF54373">
    <property type="entry name" value="FAD-linked reductases, C-terminal domain"/>
    <property type="match status" value="1"/>
</dbReference>
<proteinExistence type="inferred from homology"/>
<keyword evidence="5" id="KW-0073">Auxin biosynthesis</keyword>
<evidence type="ECO:0000256" key="2">
    <source>
        <dbReference type="ARBA" id="ARBA00005833"/>
    </source>
</evidence>
<feature type="domain" description="Amine oxidase" evidence="7">
    <location>
        <begin position="12"/>
        <end position="425"/>
    </location>
</feature>
<dbReference type="PANTHER" id="PTHR10742">
    <property type="entry name" value="FLAVIN MONOAMINE OXIDASE"/>
    <property type="match status" value="1"/>
</dbReference>
<dbReference type="GO" id="GO:0009851">
    <property type="term" value="P:auxin biosynthetic process"/>
    <property type="evidence" value="ECO:0007669"/>
    <property type="project" value="UniProtKB-KW"/>
</dbReference>
<dbReference type="GO" id="GO:0050361">
    <property type="term" value="F:tryptophan 2-monooxygenase activity"/>
    <property type="evidence" value="ECO:0007669"/>
    <property type="project" value="UniProtKB-EC"/>
</dbReference>
<dbReference type="EC" id="1.13.12.3" evidence="3"/>
<keyword evidence="9" id="KW-1185">Reference proteome</keyword>
<evidence type="ECO:0000256" key="1">
    <source>
        <dbReference type="ARBA" id="ARBA00004814"/>
    </source>
</evidence>
<dbReference type="InterPro" id="IPR002937">
    <property type="entry name" value="Amino_oxidase"/>
</dbReference>
<gene>
    <name evidence="8" type="ORF">RG47T_3144</name>
</gene>
<comment type="similarity">
    <text evidence="2">Belongs to the tryptophan 2-monooxygenase family.</text>
</comment>
<dbReference type="AlphaFoldDB" id="A0A1Q6A132"/>
<evidence type="ECO:0000256" key="6">
    <source>
        <dbReference type="ARBA" id="ARBA00047321"/>
    </source>
</evidence>
<sequence>MENIIVIGAGAAGLMAACLLARAGKSVTVLEARNRTGGRIHTITDAAFSSIELGAEFVHGDLPVTLALLDEAGIGYKHAGGEMWHYKDGRFFAEDEQVEGWDKLMDNLKKLKHDTSISSFLEEYFPDEKYQPLKKSVLGFVAGYDTADPGNASTFALREEWQNEDYSAQHRVDGGYCRIINYLVDEIKASGGNIHLNSPVKAVEWTGNPVKVITLYGDTYEADKVLIALSLGVLQLPADNQERIIFQPEITIHHDALQQIGFGAIIKILLRFDEVFWQQAGGQDMTDMGFLFSDEKIPTWWTQAPGHEPLLTGWLGGGPARELEHATEEELFEMALTSLSNIYGISIADLKHKLIAHYVVNWTADLYSRGSYAYDTVTSEAARAVLNLPVQHTLYFAGEYLYQGPSMGTVEAALTSGKNASKSILTDLQ</sequence>
<dbReference type="Pfam" id="PF01593">
    <property type="entry name" value="Amino_oxidase"/>
    <property type="match status" value="1"/>
</dbReference>
<reference evidence="8 9" key="1">
    <citation type="submission" date="2016-11" db="EMBL/GenBank/DDBJ databases">
        <title>Whole Genome Sequencing of Mucilaginibacter polytrichastri RG4-7(T) isolated from the moss sample.</title>
        <authorList>
            <person name="Li Y."/>
        </authorList>
    </citation>
    <scope>NUCLEOTIDE SEQUENCE [LARGE SCALE GENOMIC DNA]</scope>
    <source>
        <strain evidence="8 9">RG4-7</strain>
    </source>
</reference>
<dbReference type="Proteomes" id="UP000186720">
    <property type="component" value="Unassembled WGS sequence"/>
</dbReference>
<evidence type="ECO:0000256" key="4">
    <source>
        <dbReference type="ARBA" id="ARBA00017871"/>
    </source>
</evidence>
<dbReference type="InterPro" id="IPR036188">
    <property type="entry name" value="FAD/NAD-bd_sf"/>
</dbReference>
<accession>A0A1Q6A132</accession>
<protein>
    <recommendedName>
        <fullName evidence="4">Tryptophan 2-monooxygenase</fullName>
        <ecNumber evidence="3">1.13.12.3</ecNumber>
    </recommendedName>
</protein>
<evidence type="ECO:0000256" key="5">
    <source>
        <dbReference type="ARBA" id="ARBA00023070"/>
    </source>
</evidence>
<comment type="catalytic activity">
    <reaction evidence="6">
        <text>L-tryptophan + O2 = indole-3-acetamide + CO2 + H2O</text>
        <dbReference type="Rhea" id="RHEA:16165"/>
        <dbReference type="ChEBI" id="CHEBI:15377"/>
        <dbReference type="ChEBI" id="CHEBI:15379"/>
        <dbReference type="ChEBI" id="CHEBI:16031"/>
        <dbReference type="ChEBI" id="CHEBI:16526"/>
        <dbReference type="ChEBI" id="CHEBI:57912"/>
        <dbReference type="EC" id="1.13.12.3"/>
    </reaction>
</comment>
<dbReference type="STRING" id="1302689.RG47T_3144"/>
<dbReference type="OrthoDB" id="56323at2"/>
<name>A0A1Q6A132_9SPHI</name>
<dbReference type="RefSeq" id="WP_074490259.1">
    <property type="nucleotide sequence ID" value="NZ_FPAM01000016.1"/>
</dbReference>
<evidence type="ECO:0000259" key="7">
    <source>
        <dbReference type="Pfam" id="PF01593"/>
    </source>
</evidence>
<dbReference type="EMBL" id="MPPL01000001">
    <property type="protein sequence ID" value="OKS87682.1"/>
    <property type="molecule type" value="Genomic_DNA"/>
</dbReference>
<evidence type="ECO:0000313" key="9">
    <source>
        <dbReference type="Proteomes" id="UP000186720"/>
    </source>
</evidence>
<dbReference type="SUPFAM" id="SSF51905">
    <property type="entry name" value="FAD/NAD(P)-binding domain"/>
    <property type="match status" value="1"/>
</dbReference>
<dbReference type="Gene3D" id="3.50.50.60">
    <property type="entry name" value="FAD/NAD(P)-binding domain"/>
    <property type="match status" value="1"/>
</dbReference>
<organism evidence="8 9">
    <name type="scientific">Mucilaginibacter polytrichastri</name>
    <dbReference type="NCBI Taxonomy" id="1302689"/>
    <lineage>
        <taxon>Bacteria</taxon>
        <taxon>Pseudomonadati</taxon>
        <taxon>Bacteroidota</taxon>
        <taxon>Sphingobacteriia</taxon>
        <taxon>Sphingobacteriales</taxon>
        <taxon>Sphingobacteriaceae</taxon>
        <taxon>Mucilaginibacter</taxon>
    </lineage>
</organism>
<dbReference type="InterPro" id="IPR050281">
    <property type="entry name" value="Flavin_monoamine_oxidase"/>
</dbReference>
<evidence type="ECO:0000256" key="3">
    <source>
        <dbReference type="ARBA" id="ARBA00012535"/>
    </source>
</evidence>
<evidence type="ECO:0000313" key="8">
    <source>
        <dbReference type="EMBL" id="OKS87682.1"/>
    </source>
</evidence>
<dbReference type="PANTHER" id="PTHR10742:SF410">
    <property type="entry name" value="LYSINE-SPECIFIC HISTONE DEMETHYLASE 2"/>
    <property type="match status" value="1"/>
</dbReference>
<comment type="pathway">
    <text evidence="1">Plant hormone metabolism; auxin biosynthesis.</text>
</comment>
<comment type="caution">
    <text evidence="8">The sequence shown here is derived from an EMBL/GenBank/DDBJ whole genome shotgun (WGS) entry which is preliminary data.</text>
</comment>